<sequence length="544" mass="58039">MPKTATAVRSAPEGLHLAADVLVLGGGPSAAWGAVAAAESGATVVLADKGYLGTSGATAPSNTGTWCVPPGDNRHTVVERRWQRTGELADQRWMLRCVDTAYRNLLKLSEWGYPFPSEDDERLYIANLRGPDYMRFMRRRVLLAGVTVLDHHPALELLSDGDAVVGAAGVGRQVEHDWRVDAKAVVLATGGCAFRERILGSAGLTGDGYLMAAEAGATLSGMEFTGKYTLAPHGSSLNKGLPFRWASFHREDGSAILGPTGEPLRNGIGDREEEVARALIEGPVYARLDQAEPALQGWLRQGQPNCFVPYDRAGIDPFSDLFRITLRAEGTVRGTGGIDIVSDDCATGVPGLYVAGDAASREIMTGAVSGGGAVNSSWALASGWWAGKGASTHARRRGGKAFRNEVRPLGQAGLRPAASPRADIAATEIIEAVRDEVTPLDKNFFRSGAGLEKSGERLESVWRDVRDHLQGEGLERIRTREAASIAAAGRWSVAAALHRSESRGMHRRTDLPGKKLSLAHRLVINGVDDFRIAGASERLAELAS</sequence>
<proteinExistence type="predicted"/>
<dbReference type="PANTHER" id="PTHR11632">
    <property type="entry name" value="SUCCINATE DEHYDROGENASE 2 FLAVOPROTEIN SUBUNIT"/>
    <property type="match status" value="1"/>
</dbReference>
<evidence type="ECO:0000313" key="6">
    <source>
        <dbReference type="Proteomes" id="UP000012062"/>
    </source>
</evidence>
<dbReference type="InterPro" id="IPR003953">
    <property type="entry name" value="FAD-dep_OxRdtase_2_FAD-bd"/>
</dbReference>
<dbReference type="Gene3D" id="1.20.58.100">
    <property type="entry name" value="Fumarate reductase/succinate dehydrogenase flavoprotein-like, C-terminal domain"/>
    <property type="match status" value="1"/>
</dbReference>
<dbReference type="EC" id="1.-.-.-" evidence="5"/>
<dbReference type="PANTHER" id="PTHR11632:SF73">
    <property type="entry name" value="BLR3196 PROTEIN"/>
    <property type="match status" value="1"/>
</dbReference>
<dbReference type="GO" id="GO:0000104">
    <property type="term" value="F:succinate dehydrogenase activity"/>
    <property type="evidence" value="ECO:0007669"/>
    <property type="project" value="TreeGrafter"/>
</dbReference>
<keyword evidence="1" id="KW-0285">Flavoprotein</keyword>
<dbReference type="PRINTS" id="PR00368">
    <property type="entry name" value="FADPNR"/>
</dbReference>
<dbReference type="InterPro" id="IPR030664">
    <property type="entry name" value="SdhA/FrdA/AprA"/>
</dbReference>
<dbReference type="SUPFAM" id="SSF46977">
    <property type="entry name" value="Succinate dehydrogenase/fumarate reductase flavoprotein C-terminal domain"/>
    <property type="match status" value="1"/>
</dbReference>
<evidence type="ECO:0000313" key="5">
    <source>
        <dbReference type="EMBL" id="CCV07938.1"/>
    </source>
</evidence>
<dbReference type="InterPro" id="IPR036188">
    <property type="entry name" value="FAD/NAD-bd_sf"/>
</dbReference>
<protein>
    <submittedName>
        <fullName evidence="5">Oxidoreductase</fullName>
        <ecNumber evidence="5">1.-.-.-</ecNumber>
    </submittedName>
</protein>
<dbReference type="GO" id="GO:0050660">
    <property type="term" value="F:flavin adenine dinucleotide binding"/>
    <property type="evidence" value="ECO:0007669"/>
    <property type="project" value="TreeGrafter"/>
</dbReference>
<dbReference type="AlphaFoldDB" id="M5EVI6"/>
<evidence type="ECO:0000259" key="3">
    <source>
        <dbReference type="Pfam" id="PF00890"/>
    </source>
</evidence>
<comment type="caution">
    <text evidence="5">The sequence shown here is derived from an EMBL/GenBank/DDBJ whole genome shotgun (WGS) entry which is preliminary data.</text>
</comment>
<evidence type="ECO:0000256" key="2">
    <source>
        <dbReference type="ARBA" id="ARBA00023002"/>
    </source>
</evidence>
<keyword evidence="6" id="KW-1185">Reference proteome</keyword>
<dbReference type="GO" id="GO:0009061">
    <property type="term" value="P:anaerobic respiration"/>
    <property type="evidence" value="ECO:0007669"/>
    <property type="project" value="TreeGrafter"/>
</dbReference>
<feature type="domain" description="FAD-dependent oxidoreductase 2 FAD-binding" evidence="3">
    <location>
        <begin position="20"/>
        <end position="224"/>
    </location>
</feature>
<organism evidence="5 6">
    <name type="scientific">Mesorhizobium metallidurans STM 2683</name>
    <dbReference type="NCBI Taxonomy" id="1297569"/>
    <lineage>
        <taxon>Bacteria</taxon>
        <taxon>Pseudomonadati</taxon>
        <taxon>Pseudomonadota</taxon>
        <taxon>Alphaproteobacteria</taxon>
        <taxon>Hyphomicrobiales</taxon>
        <taxon>Phyllobacteriaceae</taxon>
        <taxon>Mesorhizobium</taxon>
    </lineage>
</organism>
<dbReference type="GO" id="GO:0009055">
    <property type="term" value="F:electron transfer activity"/>
    <property type="evidence" value="ECO:0007669"/>
    <property type="project" value="TreeGrafter"/>
</dbReference>
<gene>
    <name evidence="5" type="primary">asfA</name>
    <name evidence="5" type="ORF">MESS2_650163</name>
</gene>
<dbReference type="Pfam" id="PF00890">
    <property type="entry name" value="FAD_binding_2"/>
    <property type="match status" value="1"/>
</dbReference>
<dbReference type="OrthoDB" id="9805351at2"/>
<name>M5EVI6_9HYPH</name>
<dbReference type="EMBL" id="CAUM01000134">
    <property type="protein sequence ID" value="CCV07938.1"/>
    <property type="molecule type" value="Genomic_DNA"/>
</dbReference>
<keyword evidence="2 5" id="KW-0560">Oxidoreductase</keyword>
<dbReference type="GO" id="GO:0005886">
    <property type="term" value="C:plasma membrane"/>
    <property type="evidence" value="ECO:0007669"/>
    <property type="project" value="TreeGrafter"/>
</dbReference>
<dbReference type="InterPro" id="IPR015939">
    <property type="entry name" value="Fum_Rdtase/Succ_DH_flav-like_C"/>
</dbReference>
<accession>M5EVI6</accession>
<dbReference type="STRING" id="1297569.MESS2_650163"/>
<reference evidence="5 6" key="1">
    <citation type="submission" date="2013-02" db="EMBL/GenBank/DDBJ databases">
        <authorList>
            <person name="Genoscope - CEA"/>
        </authorList>
    </citation>
    <scope>NUCLEOTIDE SEQUENCE [LARGE SCALE GENOMIC DNA]</scope>
    <source>
        <strain evidence="5 6">STM 2683</strain>
    </source>
</reference>
<dbReference type="SUPFAM" id="SSF51905">
    <property type="entry name" value="FAD/NAD(P)-binding domain"/>
    <property type="match status" value="1"/>
</dbReference>
<dbReference type="Gene3D" id="3.50.50.60">
    <property type="entry name" value="FAD/NAD(P)-binding domain"/>
    <property type="match status" value="1"/>
</dbReference>
<feature type="domain" description="Fumarate reductase/succinate dehydrogenase flavoprotein-like C-terminal" evidence="4">
    <location>
        <begin position="444"/>
        <end position="513"/>
    </location>
</feature>
<dbReference type="Pfam" id="PF02910">
    <property type="entry name" value="Succ_DH_flav_C"/>
    <property type="match status" value="1"/>
</dbReference>
<dbReference type="RefSeq" id="WP_008876814.1">
    <property type="nucleotide sequence ID" value="NZ_CAUM01000134.1"/>
</dbReference>
<dbReference type="InterPro" id="IPR037099">
    <property type="entry name" value="Fum_R/Succ_DH_flav-like_C_sf"/>
</dbReference>
<dbReference type="PRINTS" id="PR00411">
    <property type="entry name" value="PNDRDTASEI"/>
</dbReference>
<evidence type="ECO:0000256" key="1">
    <source>
        <dbReference type="ARBA" id="ARBA00022630"/>
    </source>
</evidence>
<dbReference type="eggNOG" id="COG1053">
    <property type="taxonomic scope" value="Bacteria"/>
</dbReference>
<evidence type="ECO:0000259" key="4">
    <source>
        <dbReference type="Pfam" id="PF02910"/>
    </source>
</evidence>
<dbReference type="Proteomes" id="UP000012062">
    <property type="component" value="Unassembled WGS sequence"/>
</dbReference>